<reference evidence="5 6" key="1">
    <citation type="journal article" date="2016" name="Nat. Commun.">
        <title>Thousands of microbial genomes shed light on interconnected biogeochemical processes in an aquifer system.</title>
        <authorList>
            <person name="Anantharaman K."/>
            <person name="Brown C.T."/>
            <person name="Hug L.A."/>
            <person name="Sharon I."/>
            <person name="Castelle C.J."/>
            <person name="Probst A.J."/>
            <person name="Thomas B.C."/>
            <person name="Singh A."/>
            <person name="Wilkins M.J."/>
            <person name="Karaoz U."/>
            <person name="Brodie E.L."/>
            <person name="Williams K.H."/>
            <person name="Hubbard S.S."/>
            <person name="Banfield J.F."/>
        </authorList>
    </citation>
    <scope>NUCLEOTIDE SEQUENCE [LARGE SCALE GENOMIC DNA]</scope>
</reference>
<evidence type="ECO:0000256" key="3">
    <source>
        <dbReference type="ARBA" id="ARBA00022827"/>
    </source>
</evidence>
<sequence>MKRTDFLIVGGSAAGTTAAEVIRGLTPNSSITIITDEPHEEYSRVLLPQYITHKVTRETLFLKKTLWYEENKIELVKGARVVSLDSKTHRLKNERGEEYQFGKLLIAVGGYPLKLSVPGDDLENIHYLRTLEDADRFIETCKSGPSRLRVHPEGSPRGASKKGVIVGGGLVSLDFAEGMKANGIGEVTILVREPYYWAGKLDFDSSRIIKSELEKNGVRVVAGEEVEKFEPIAGLHPVRVVGVVKTKSGKTFGCDVVGVGIGIKSDFSWLEGSGIKIDKAIVTNEYLETSLPDIYAAGDCAQFHDVIFEREHIMGNWANATSQGAAVARTMSGVKTLFESASSYSDTFFEGKYSFLGVTDEKFADEVVERGTFEAGKKTRIFIKTIGGLMRIVGATIINDPAEVSPLTSAVKKKIDISAHYKKLGEPEFNMKDLIA</sequence>
<dbReference type="PRINTS" id="PR00411">
    <property type="entry name" value="PNDRDTASEI"/>
</dbReference>
<dbReference type="GO" id="GO:0016491">
    <property type="term" value="F:oxidoreductase activity"/>
    <property type="evidence" value="ECO:0007669"/>
    <property type="project" value="InterPro"/>
</dbReference>
<dbReference type="Pfam" id="PF07992">
    <property type="entry name" value="Pyr_redox_2"/>
    <property type="match status" value="1"/>
</dbReference>
<evidence type="ECO:0000313" key="6">
    <source>
        <dbReference type="Proteomes" id="UP000179102"/>
    </source>
</evidence>
<dbReference type="SUPFAM" id="SSF51905">
    <property type="entry name" value="FAD/NAD(P)-binding domain"/>
    <property type="match status" value="2"/>
</dbReference>
<comment type="caution">
    <text evidence="5">The sequence shown here is derived from an EMBL/GenBank/DDBJ whole genome shotgun (WGS) entry which is preliminary data.</text>
</comment>
<organism evidence="5 6">
    <name type="scientific">Candidatus Curtissbacteria bacterium RIFCSPHIGHO2_01_FULL_41_11</name>
    <dbReference type="NCBI Taxonomy" id="1797711"/>
    <lineage>
        <taxon>Bacteria</taxon>
        <taxon>Candidatus Curtissiibacteriota</taxon>
    </lineage>
</organism>
<dbReference type="InterPro" id="IPR036188">
    <property type="entry name" value="FAD/NAD-bd_sf"/>
</dbReference>
<accession>A0A1F5G6D2</accession>
<dbReference type="Gene3D" id="3.50.50.60">
    <property type="entry name" value="FAD/NAD(P)-binding domain"/>
    <property type="match status" value="2"/>
</dbReference>
<evidence type="ECO:0000256" key="2">
    <source>
        <dbReference type="ARBA" id="ARBA00022630"/>
    </source>
</evidence>
<dbReference type="InterPro" id="IPR050260">
    <property type="entry name" value="FAD-bd_OxRdtase"/>
</dbReference>
<feature type="domain" description="FAD/NAD(P)-binding" evidence="4">
    <location>
        <begin position="5"/>
        <end position="324"/>
    </location>
</feature>
<evidence type="ECO:0000256" key="1">
    <source>
        <dbReference type="ARBA" id="ARBA00001974"/>
    </source>
</evidence>
<dbReference type="PANTHER" id="PTHR43429">
    <property type="entry name" value="PYRIDINE NUCLEOTIDE-DISULFIDE OXIDOREDUCTASE DOMAIN-CONTAINING"/>
    <property type="match status" value="1"/>
</dbReference>
<dbReference type="InterPro" id="IPR023753">
    <property type="entry name" value="FAD/NAD-binding_dom"/>
</dbReference>
<dbReference type="STRING" id="1797711.A2870_01490"/>
<protein>
    <recommendedName>
        <fullName evidence="4">FAD/NAD(P)-binding domain-containing protein</fullName>
    </recommendedName>
</protein>
<dbReference type="Proteomes" id="UP000179102">
    <property type="component" value="Unassembled WGS sequence"/>
</dbReference>
<keyword evidence="2" id="KW-0285">Flavoprotein</keyword>
<dbReference type="PRINTS" id="PR00368">
    <property type="entry name" value="FADPNR"/>
</dbReference>
<gene>
    <name evidence="5" type="ORF">A2870_01490</name>
</gene>
<dbReference type="PANTHER" id="PTHR43429:SF3">
    <property type="entry name" value="NITRITE REDUCTASE [NAD(P)H]"/>
    <property type="match status" value="1"/>
</dbReference>
<dbReference type="EMBL" id="MFAZ01000014">
    <property type="protein sequence ID" value="OGD87399.1"/>
    <property type="molecule type" value="Genomic_DNA"/>
</dbReference>
<proteinExistence type="predicted"/>
<keyword evidence="3" id="KW-0274">FAD</keyword>
<comment type="cofactor">
    <cofactor evidence="1">
        <name>FAD</name>
        <dbReference type="ChEBI" id="CHEBI:57692"/>
    </cofactor>
</comment>
<dbReference type="AlphaFoldDB" id="A0A1F5G6D2"/>
<evidence type="ECO:0000313" key="5">
    <source>
        <dbReference type="EMBL" id="OGD87399.1"/>
    </source>
</evidence>
<name>A0A1F5G6D2_9BACT</name>
<evidence type="ECO:0000259" key="4">
    <source>
        <dbReference type="Pfam" id="PF07992"/>
    </source>
</evidence>